<gene>
    <name evidence="1" type="ORF">A2Y62_18480</name>
</gene>
<sequence>MVKGSRTDIETSPPYWVYILGTWYTILREAGGSRGGSWISGEVEAVAAFLCIVGWYDEEIITACVHGNCFGGISTAVAH</sequence>
<evidence type="ECO:0000313" key="2">
    <source>
        <dbReference type="Proteomes" id="UP000178943"/>
    </source>
</evidence>
<name>A0A1F5V998_9BACT</name>
<dbReference type="AlphaFoldDB" id="A0A1F5V998"/>
<accession>A0A1F5V998</accession>
<protein>
    <submittedName>
        <fullName evidence="1">Uncharacterized protein</fullName>
    </submittedName>
</protein>
<evidence type="ECO:0000313" key="1">
    <source>
        <dbReference type="EMBL" id="OGF60006.1"/>
    </source>
</evidence>
<reference evidence="1 2" key="1">
    <citation type="journal article" date="2016" name="Nat. Commun.">
        <title>Thousands of microbial genomes shed light on interconnected biogeochemical processes in an aquifer system.</title>
        <authorList>
            <person name="Anantharaman K."/>
            <person name="Brown C.T."/>
            <person name="Hug L.A."/>
            <person name="Sharon I."/>
            <person name="Castelle C.J."/>
            <person name="Probst A.J."/>
            <person name="Thomas B.C."/>
            <person name="Singh A."/>
            <person name="Wilkins M.J."/>
            <person name="Karaoz U."/>
            <person name="Brodie E.L."/>
            <person name="Williams K.H."/>
            <person name="Hubbard S.S."/>
            <person name="Banfield J.F."/>
        </authorList>
    </citation>
    <scope>NUCLEOTIDE SEQUENCE [LARGE SCALE GENOMIC DNA]</scope>
</reference>
<dbReference type="Proteomes" id="UP000178943">
    <property type="component" value="Unassembled WGS sequence"/>
</dbReference>
<comment type="caution">
    <text evidence="1">The sequence shown here is derived from an EMBL/GenBank/DDBJ whole genome shotgun (WGS) entry which is preliminary data.</text>
</comment>
<proteinExistence type="predicted"/>
<organism evidence="1 2">
    <name type="scientific">Candidatus Fischerbacteria bacterium RBG_13_37_8</name>
    <dbReference type="NCBI Taxonomy" id="1817863"/>
    <lineage>
        <taxon>Bacteria</taxon>
        <taxon>Candidatus Fischeribacteriota</taxon>
    </lineage>
</organism>
<dbReference type="EMBL" id="MFGW01000202">
    <property type="protein sequence ID" value="OGF60006.1"/>
    <property type="molecule type" value="Genomic_DNA"/>
</dbReference>